<dbReference type="CDD" id="cd00112">
    <property type="entry name" value="LDLa"/>
    <property type="match status" value="1"/>
</dbReference>
<evidence type="ECO:0000259" key="4">
    <source>
        <dbReference type="PROSITE" id="PS01180"/>
    </source>
</evidence>
<evidence type="ECO:0000256" key="3">
    <source>
        <dbReference type="PROSITE-ProRule" id="PRU00124"/>
    </source>
</evidence>
<dbReference type="PROSITE" id="PS50068">
    <property type="entry name" value="LDLRA_2"/>
    <property type="match status" value="1"/>
</dbReference>
<dbReference type="InterPro" id="IPR042333">
    <property type="entry name" value="LRAD2/Mig-13-like"/>
</dbReference>
<evidence type="ECO:0000256" key="1">
    <source>
        <dbReference type="ARBA" id="ARBA00023157"/>
    </source>
</evidence>
<dbReference type="Gene3D" id="4.10.400.10">
    <property type="entry name" value="Low-density Lipoprotein Receptor"/>
    <property type="match status" value="1"/>
</dbReference>
<dbReference type="SUPFAM" id="SSF49854">
    <property type="entry name" value="Spermadhesin, CUB domain"/>
    <property type="match status" value="1"/>
</dbReference>
<organism evidence="5 6">
    <name type="scientific">Mya arenaria</name>
    <name type="common">Soft-shell clam</name>
    <dbReference type="NCBI Taxonomy" id="6604"/>
    <lineage>
        <taxon>Eukaryota</taxon>
        <taxon>Metazoa</taxon>
        <taxon>Spiralia</taxon>
        <taxon>Lophotrochozoa</taxon>
        <taxon>Mollusca</taxon>
        <taxon>Bivalvia</taxon>
        <taxon>Autobranchia</taxon>
        <taxon>Heteroconchia</taxon>
        <taxon>Euheterodonta</taxon>
        <taxon>Imparidentia</taxon>
        <taxon>Neoheterodontei</taxon>
        <taxon>Myida</taxon>
        <taxon>Myoidea</taxon>
        <taxon>Myidae</taxon>
        <taxon>Mya</taxon>
    </lineage>
</organism>
<dbReference type="PANTHER" id="PTHR24652">
    <property type="entry name" value="LOW-DENSITY LIPOPROTEIN RECEPTOR CLASS A DOMAIN-CONTAINING PROTEIN 2"/>
    <property type="match status" value="1"/>
</dbReference>
<name>A0ABY7ERA2_MYAAR</name>
<dbReference type="Proteomes" id="UP001164746">
    <property type="component" value="Chromosome 8"/>
</dbReference>
<dbReference type="Gene3D" id="2.60.120.290">
    <property type="entry name" value="Spermadhesin, CUB domain"/>
    <property type="match status" value="1"/>
</dbReference>
<gene>
    <name evidence="5" type="ORF">MAR_025837</name>
</gene>
<keyword evidence="6" id="KW-1185">Reference proteome</keyword>
<evidence type="ECO:0000313" key="5">
    <source>
        <dbReference type="EMBL" id="WAR11657.1"/>
    </source>
</evidence>
<comment type="caution">
    <text evidence="3">Lacks conserved residue(s) required for the propagation of feature annotation.</text>
</comment>
<dbReference type="InterPro" id="IPR002172">
    <property type="entry name" value="LDrepeatLR_classA_rpt"/>
</dbReference>
<feature type="disulfide bond" evidence="2">
    <location>
        <begin position="5"/>
        <end position="32"/>
    </location>
</feature>
<proteinExistence type="predicted"/>
<protein>
    <submittedName>
        <fullName evidence="5">LRP12-like protein</fullName>
    </submittedName>
</protein>
<sequence>MDQYCGSTIDMIMEGIDDGKLVIDGYVNQRDCNVTIETWYTADRLHFQFEDFDMGSGICDDTYFTVYDGLDRVCGSGGVEGDFTSSGRYLTFRFKNGGDFSYNQMTLVFTAYHTGYCYSYEYSCDNGRCISEDSNCNGYDPCGDQSDCRLGVGEITGPRH</sequence>
<evidence type="ECO:0000256" key="2">
    <source>
        <dbReference type="PROSITE-ProRule" id="PRU00059"/>
    </source>
</evidence>
<dbReference type="PROSITE" id="PS01180">
    <property type="entry name" value="CUB"/>
    <property type="match status" value="1"/>
</dbReference>
<dbReference type="SUPFAM" id="SSF57424">
    <property type="entry name" value="LDL receptor-like module"/>
    <property type="match status" value="1"/>
</dbReference>
<feature type="domain" description="CUB" evidence="4">
    <location>
        <begin position="5"/>
        <end position="116"/>
    </location>
</feature>
<accession>A0ABY7ERA2</accession>
<dbReference type="EMBL" id="CP111019">
    <property type="protein sequence ID" value="WAR11657.1"/>
    <property type="molecule type" value="Genomic_DNA"/>
</dbReference>
<reference evidence="5" key="1">
    <citation type="submission" date="2022-11" db="EMBL/GenBank/DDBJ databases">
        <title>Centuries of genome instability and evolution in soft-shell clam transmissible cancer (bioRxiv).</title>
        <authorList>
            <person name="Hart S.F.M."/>
            <person name="Yonemitsu M.A."/>
            <person name="Giersch R.M."/>
            <person name="Beal B.F."/>
            <person name="Arriagada G."/>
            <person name="Davis B.W."/>
            <person name="Ostrander E.A."/>
            <person name="Goff S.P."/>
            <person name="Metzger M.J."/>
        </authorList>
    </citation>
    <scope>NUCLEOTIDE SEQUENCE</scope>
    <source>
        <strain evidence="5">MELC-2E11</strain>
        <tissue evidence="5">Siphon/mantle</tissue>
    </source>
</reference>
<feature type="disulfide bond" evidence="3">
    <location>
        <begin position="117"/>
        <end position="129"/>
    </location>
</feature>
<dbReference type="InterPro" id="IPR000859">
    <property type="entry name" value="CUB_dom"/>
</dbReference>
<feature type="disulfide bond" evidence="3">
    <location>
        <begin position="124"/>
        <end position="142"/>
    </location>
</feature>
<dbReference type="InterPro" id="IPR035914">
    <property type="entry name" value="Sperma_CUB_dom_sf"/>
</dbReference>
<keyword evidence="1 3" id="KW-1015">Disulfide bond</keyword>
<evidence type="ECO:0000313" key="6">
    <source>
        <dbReference type="Proteomes" id="UP001164746"/>
    </source>
</evidence>
<dbReference type="InterPro" id="IPR036055">
    <property type="entry name" value="LDL_receptor-like_sf"/>
</dbReference>